<dbReference type="InterPro" id="IPR005563">
    <property type="entry name" value="A_protein"/>
</dbReference>
<dbReference type="EMBL" id="BK013367">
    <property type="protein sequence ID" value="DAD49877.1"/>
    <property type="molecule type" value="Genomic_RNA"/>
</dbReference>
<dbReference type="GO" id="GO:0039666">
    <property type="term" value="P:virion attachment to host cell pilus"/>
    <property type="evidence" value="ECO:0007669"/>
    <property type="project" value="UniProtKB-KW"/>
</dbReference>
<sequence>MPGVLLARAEGGLSKMTTGSNTIDGTVATAWYDSGDYGGVNPTGRWKTRSWSGGDSPARERIARDLADGVAVRYLDRRGKERYFYSSQRPPKRSRRLEEHAYSMSAHDEFHPSCNLTLVGDYGGTRTFTGVTPFRLYGGYSAPIGPNGGFAGSSGVQFTANDDINLINRLKTRIRGSDFNMGVFLGEGHETLAMIGDAALTIASSLRSLRKGDVYTATRTLLKNGKPLYRGRLNRVAVRRGAVDQLSNNLLALNWGWIPLLQDMRSGAELLAQILNVPFSMRSRVAIVKRSPHNFPTCEMAGGWIRSKQIIAILSEPESIPKMLGLTDPLSIAWELTPFSMLADYVVPIGSWLEARAFASGLTGKFITTSILRCDARDISFGKTYERVPGYPSHMEGDTKGAYLRYINLDRSVSTSLSVPKPVVKPLDKVFSVRHCINALALLAQVAKGPLKSDDDKLLTKALDLNPTRRQLRSQLKAGDAGSFRFM</sequence>
<evidence type="ECO:0000256" key="7">
    <source>
        <dbReference type="ARBA" id="ARBA00035110"/>
    </source>
</evidence>
<accession>A0A8S5KXU6</accession>
<comment type="subcellular location">
    <subcellularLocation>
        <location evidence="1">Virion</location>
    </subcellularLocation>
</comment>
<keyword evidence="9" id="KW-1185">Reference proteome</keyword>
<gene>
    <name evidence="8" type="primary">ESE005_2</name>
</gene>
<comment type="similarity">
    <text evidence="7">Belongs to the Leviviricetes maturation protein family.</text>
</comment>
<keyword evidence="2" id="KW-0945">Host-virus interaction</keyword>
<dbReference type="KEGG" id="vg:80399189"/>
<evidence type="ECO:0000256" key="6">
    <source>
        <dbReference type="ARBA" id="ARBA00023296"/>
    </source>
</evidence>
<evidence type="ECO:0000256" key="4">
    <source>
        <dbReference type="ARBA" id="ARBA00022844"/>
    </source>
</evidence>
<keyword evidence="3" id="KW-1161">Viral attachment to host cell</keyword>
<keyword evidence="5" id="KW-1175">Viral attachment to host cell pilus</keyword>
<keyword evidence="6" id="KW-1160">Virus entry into host cell</keyword>
<dbReference type="GO" id="GO:0044423">
    <property type="term" value="C:virion component"/>
    <property type="evidence" value="ECO:0007669"/>
    <property type="project" value="UniProtKB-KW"/>
</dbReference>
<evidence type="ECO:0000256" key="3">
    <source>
        <dbReference type="ARBA" id="ARBA00022804"/>
    </source>
</evidence>
<evidence type="ECO:0000313" key="8">
    <source>
        <dbReference type="EMBL" id="DAD49877.1"/>
    </source>
</evidence>
<dbReference type="RefSeq" id="YP_010770009.1">
    <property type="nucleotide sequence ID" value="NC_074134.1"/>
</dbReference>
<evidence type="ECO:0000256" key="2">
    <source>
        <dbReference type="ARBA" id="ARBA00022581"/>
    </source>
</evidence>
<keyword evidence="4" id="KW-0946">Virion</keyword>
<evidence type="ECO:0000313" key="9">
    <source>
        <dbReference type="Proteomes" id="UP000679829"/>
    </source>
</evidence>
<evidence type="ECO:0000256" key="5">
    <source>
        <dbReference type="ARBA" id="ARBA00023104"/>
    </source>
</evidence>
<reference evidence="8" key="1">
    <citation type="submission" date="2020-09" db="EMBL/GenBank/DDBJ databases">
        <title>Leviviricetes taxonomy.</title>
        <authorList>
            <person name="Stockdale S.R."/>
            <person name="Callanan J."/>
            <person name="Adriaenssens E.M."/>
            <person name="Kuhn J.H."/>
            <person name="Rumnieks J."/>
            <person name="Shkoporov A."/>
            <person name="Draper L.A."/>
            <person name="Ross P."/>
            <person name="Hill C."/>
        </authorList>
    </citation>
    <scope>NUCLEOTIDE SEQUENCE</scope>
</reference>
<dbReference type="Pfam" id="PF03863">
    <property type="entry name" value="Phage_mat-A"/>
    <property type="match status" value="2"/>
</dbReference>
<proteinExistence type="inferred from homology"/>
<dbReference type="GeneID" id="80399189"/>
<protein>
    <submittedName>
        <fullName evidence="8">Maturation protein</fullName>
    </submittedName>
</protein>
<dbReference type="Proteomes" id="UP000679829">
    <property type="component" value="Segment"/>
</dbReference>
<organism evidence="8 9">
    <name type="scientific">ssRNA phage ESE005</name>
    <dbReference type="NCBI Taxonomy" id="2785995"/>
    <lineage>
        <taxon>Viruses</taxon>
        <taxon>Riboviria</taxon>
        <taxon>Orthornavirae</taxon>
        <taxon>Lenarviricota</taxon>
        <taxon>Leviviricetes</taxon>
        <taxon>Norzivirales</taxon>
        <taxon>Fiersviridae</taxon>
        <taxon>Whietlevirus</taxon>
        <taxon>Whietlevirus defluviicola</taxon>
    </lineage>
</organism>
<name>A0A8S5KXU6_9VIRU</name>
<evidence type="ECO:0000256" key="1">
    <source>
        <dbReference type="ARBA" id="ARBA00004328"/>
    </source>
</evidence>